<dbReference type="PANTHER" id="PTHR10272">
    <property type="entry name" value="PLATELET-ACTIVATING FACTOR ACETYLHYDROLASE"/>
    <property type="match status" value="1"/>
</dbReference>
<evidence type="ECO:0000313" key="4">
    <source>
        <dbReference type="EMBL" id="TQE90812.1"/>
    </source>
</evidence>
<comment type="caution">
    <text evidence="4">The sequence shown here is derived from an EMBL/GenBank/DDBJ whole genome shotgun (WGS) entry which is preliminary data.</text>
</comment>
<organism evidence="4 5">
    <name type="scientific">Spiribacter salinus</name>
    <dbReference type="NCBI Taxonomy" id="1335746"/>
    <lineage>
        <taxon>Bacteria</taxon>
        <taxon>Pseudomonadati</taxon>
        <taxon>Pseudomonadota</taxon>
        <taxon>Gammaproteobacteria</taxon>
        <taxon>Chromatiales</taxon>
        <taxon>Ectothiorhodospiraceae</taxon>
        <taxon>Spiribacter</taxon>
    </lineage>
</organism>
<protein>
    <recommendedName>
        <fullName evidence="6">Alpha/beta hydrolase</fullName>
    </recommendedName>
</protein>
<feature type="non-terminal residue" evidence="4">
    <location>
        <position position="175"/>
    </location>
</feature>
<dbReference type="Proteomes" id="UP000315400">
    <property type="component" value="Unassembled WGS sequence"/>
</dbReference>
<sequence length="175" mass="18927">MRKLTKGVIYVIVSLVALTAASAALLYGFAMPVRSMPEPTGPAPVGTVVYDLTDTARRERYAQKEPAPHRTIRLQLWYPAAEPAPHAPDSEAPSPWMIDGRRQIRAIVANHGFPSFLWDHTLFMDSNSYRRAPLAAAPTAEARASTGDASGSAPAATLPVVIISHGWEGYRGLHA</sequence>
<evidence type="ECO:0000256" key="3">
    <source>
        <dbReference type="ARBA" id="ARBA00023098"/>
    </source>
</evidence>
<reference evidence="4 5" key="1">
    <citation type="submission" date="2019-06" db="EMBL/GenBank/DDBJ databases">
        <title>Metagenome assembled Genome of Spiribacter salinus SL48-SHIP from the microbial mat of Salt Lake 48 (Novosibirsk region, Russia).</title>
        <authorList>
            <person name="Shipova A."/>
            <person name="Rozanov A.S."/>
            <person name="Bryanskaya A.V."/>
            <person name="Peltek S.E."/>
        </authorList>
    </citation>
    <scope>NUCLEOTIDE SEQUENCE [LARGE SCALE GENOMIC DNA]</scope>
    <source>
        <strain evidence="4">SL48-SHIP-2</strain>
    </source>
</reference>
<proteinExistence type="predicted"/>
<gene>
    <name evidence="4" type="ORF">FKY71_20350</name>
</gene>
<dbReference type="GO" id="GO:0016042">
    <property type="term" value="P:lipid catabolic process"/>
    <property type="evidence" value="ECO:0007669"/>
    <property type="project" value="UniProtKB-KW"/>
</dbReference>
<keyword evidence="2" id="KW-0442">Lipid degradation</keyword>
<dbReference type="GO" id="GO:0003847">
    <property type="term" value="F:1-alkyl-2-acetylglycerophosphocholine esterase activity"/>
    <property type="evidence" value="ECO:0007669"/>
    <property type="project" value="TreeGrafter"/>
</dbReference>
<evidence type="ECO:0008006" key="6">
    <source>
        <dbReference type="Google" id="ProtNLM"/>
    </source>
</evidence>
<keyword evidence="1" id="KW-0378">Hydrolase</keyword>
<dbReference type="AlphaFoldDB" id="A0A540V224"/>
<keyword evidence="3" id="KW-0443">Lipid metabolism</keyword>
<evidence type="ECO:0000256" key="2">
    <source>
        <dbReference type="ARBA" id="ARBA00022963"/>
    </source>
</evidence>
<dbReference type="InterPro" id="IPR029058">
    <property type="entry name" value="AB_hydrolase_fold"/>
</dbReference>
<accession>A0A540V224</accession>
<dbReference type="PANTHER" id="PTHR10272:SF0">
    <property type="entry name" value="PLATELET-ACTIVATING FACTOR ACETYLHYDROLASE"/>
    <property type="match status" value="1"/>
</dbReference>
<name>A0A540V224_9GAMM</name>
<evidence type="ECO:0000313" key="5">
    <source>
        <dbReference type="Proteomes" id="UP000315400"/>
    </source>
</evidence>
<dbReference type="EMBL" id="VIFK01000710">
    <property type="protein sequence ID" value="TQE90812.1"/>
    <property type="molecule type" value="Genomic_DNA"/>
</dbReference>
<dbReference type="Gene3D" id="3.40.50.1820">
    <property type="entry name" value="alpha/beta hydrolase"/>
    <property type="match status" value="1"/>
</dbReference>
<evidence type="ECO:0000256" key="1">
    <source>
        <dbReference type="ARBA" id="ARBA00022801"/>
    </source>
</evidence>